<protein>
    <submittedName>
        <fullName evidence="1">Uncharacterized protein</fullName>
    </submittedName>
</protein>
<sequence>MLAGMGAFVLMGAVISFAVGVVQLVSGDWGGAVWSLAGVALGWYARQLRG</sequence>
<evidence type="ECO:0000313" key="2">
    <source>
        <dbReference type="Proteomes" id="UP000603865"/>
    </source>
</evidence>
<reference evidence="1" key="2">
    <citation type="submission" date="2020-09" db="EMBL/GenBank/DDBJ databases">
        <authorList>
            <person name="Sun Q."/>
            <person name="Ohkuma M."/>
        </authorList>
    </citation>
    <scope>NUCLEOTIDE SEQUENCE</scope>
    <source>
        <strain evidence="1">JCM 31311</strain>
    </source>
</reference>
<evidence type="ECO:0000313" key="1">
    <source>
        <dbReference type="EMBL" id="GGR37048.1"/>
    </source>
</evidence>
<comment type="caution">
    <text evidence="1">The sequence shown here is derived from an EMBL/GenBank/DDBJ whole genome shotgun (WGS) entry which is preliminary data.</text>
</comment>
<keyword evidence="2" id="KW-1185">Reference proteome</keyword>
<proteinExistence type="predicted"/>
<reference evidence="1" key="1">
    <citation type="journal article" date="2014" name="Int. J. Syst. Evol. Microbiol.">
        <title>Complete genome sequence of Corynebacterium casei LMG S-19264T (=DSM 44701T), isolated from a smear-ripened cheese.</title>
        <authorList>
            <consortium name="US DOE Joint Genome Institute (JGI-PGF)"/>
            <person name="Walter F."/>
            <person name="Albersmeier A."/>
            <person name="Kalinowski J."/>
            <person name="Ruckert C."/>
        </authorList>
    </citation>
    <scope>NUCLEOTIDE SEQUENCE</scope>
    <source>
        <strain evidence="1">JCM 31311</strain>
    </source>
</reference>
<dbReference type="Proteomes" id="UP000603865">
    <property type="component" value="Unassembled WGS sequence"/>
</dbReference>
<dbReference type="EMBL" id="BMQL01000076">
    <property type="protein sequence ID" value="GGR37048.1"/>
    <property type="molecule type" value="Genomic_DNA"/>
</dbReference>
<accession>A0A918KWE1</accession>
<dbReference type="AlphaFoldDB" id="A0A918KWE1"/>
<organism evidence="1 2">
    <name type="scientific">Deinococcus ruber</name>
    <dbReference type="NCBI Taxonomy" id="1848197"/>
    <lineage>
        <taxon>Bacteria</taxon>
        <taxon>Thermotogati</taxon>
        <taxon>Deinococcota</taxon>
        <taxon>Deinococci</taxon>
        <taxon>Deinococcales</taxon>
        <taxon>Deinococcaceae</taxon>
        <taxon>Deinococcus</taxon>
    </lineage>
</organism>
<name>A0A918KWE1_9DEIO</name>
<gene>
    <name evidence="1" type="ORF">GCM10008957_53250</name>
</gene>